<dbReference type="GeneID" id="25562369"/>
<accession>A0A0L0D1W5</accession>
<evidence type="ECO:0000256" key="4">
    <source>
        <dbReference type="SAM" id="Phobius"/>
    </source>
</evidence>
<evidence type="ECO:0000256" key="3">
    <source>
        <dbReference type="ARBA" id="ARBA00022837"/>
    </source>
</evidence>
<dbReference type="SUPFAM" id="SSF47473">
    <property type="entry name" value="EF-hand"/>
    <property type="match status" value="1"/>
</dbReference>
<evidence type="ECO:0000256" key="1">
    <source>
        <dbReference type="ARBA" id="ARBA00022723"/>
    </source>
</evidence>
<dbReference type="Proteomes" id="UP000054408">
    <property type="component" value="Unassembled WGS sequence"/>
</dbReference>
<dbReference type="EMBL" id="GL349442">
    <property type="protein sequence ID" value="KNC46262.1"/>
    <property type="molecule type" value="Genomic_DNA"/>
</dbReference>
<dbReference type="InterPro" id="IPR002048">
    <property type="entry name" value="EF_hand_dom"/>
</dbReference>
<dbReference type="InterPro" id="IPR011992">
    <property type="entry name" value="EF-hand-dom_pair"/>
</dbReference>
<dbReference type="PANTHER" id="PTHR10827:SF98">
    <property type="entry name" value="45 KDA CALCIUM-BINDING PROTEIN"/>
    <property type="match status" value="1"/>
</dbReference>
<keyword evidence="2" id="KW-0677">Repeat</keyword>
<keyword evidence="3" id="KW-0106">Calcium</keyword>
<feature type="domain" description="EF-hand" evidence="5">
    <location>
        <begin position="184"/>
        <end position="219"/>
    </location>
</feature>
<keyword evidence="4" id="KW-0812">Transmembrane</keyword>
<dbReference type="Pfam" id="PF13833">
    <property type="entry name" value="EF-hand_8"/>
    <property type="match status" value="1"/>
</dbReference>
<evidence type="ECO:0000259" key="5">
    <source>
        <dbReference type="PROSITE" id="PS50222"/>
    </source>
</evidence>
<protein>
    <recommendedName>
        <fullName evidence="5">EF-hand domain-containing protein</fullName>
    </recommendedName>
</protein>
<dbReference type="Pfam" id="PF13499">
    <property type="entry name" value="EF-hand_7"/>
    <property type="match status" value="1"/>
</dbReference>
<dbReference type="InterPro" id="IPR018247">
    <property type="entry name" value="EF_Hand_1_Ca_BS"/>
</dbReference>
<keyword evidence="4" id="KW-1133">Transmembrane helix</keyword>
<dbReference type="RefSeq" id="XP_013760556.1">
    <property type="nucleotide sequence ID" value="XM_013905102.1"/>
</dbReference>
<dbReference type="Gene3D" id="1.10.238.10">
    <property type="entry name" value="EF-hand"/>
    <property type="match status" value="2"/>
</dbReference>
<keyword evidence="7" id="KW-1185">Reference proteome</keyword>
<dbReference type="PROSITE" id="PS50222">
    <property type="entry name" value="EF_HAND_2"/>
    <property type="match status" value="3"/>
</dbReference>
<dbReference type="GO" id="GO:0005509">
    <property type="term" value="F:calcium ion binding"/>
    <property type="evidence" value="ECO:0007669"/>
    <property type="project" value="InterPro"/>
</dbReference>
<dbReference type="SMART" id="SM00054">
    <property type="entry name" value="EFh"/>
    <property type="match status" value="4"/>
</dbReference>
<evidence type="ECO:0000313" key="6">
    <source>
        <dbReference type="EMBL" id="KNC46262.1"/>
    </source>
</evidence>
<evidence type="ECO:0000313" key="7">
    <source>
        <dbReference type="Proteomes" id="UP000054408"/>
    </source>
</evidence>
<dbReference type="PANTHER" id="PTHR10827">
    <property type="entry name" value="RETICULOCALBIN"/>
    <property type="match status" value="1"/>
</dbReference>
<dbReference type="AlphaFoldDB" id="A0A0L0D1W5"/>
<dbReference type="STRING" id="461836.A0A0L0D1W5"/>
<feature type="domain" description="EF-hand" evidence="5">
    <location>
        <begin position="114"/>
        <end position="141"/>
    </location>
</feature>
<gene>
    <name evidence="6" type="ORF">AMSG_02716</name>
</gene>
<dbReference type="OrthoDB" id="26525at2759"/>
<keyword evidence="1" id="KW-0479">Metal-binding</keyword>
<reference evidence="6 7" key="1">
    <citation type="submission" date="2010-05" db="EMBL/GenBank/DDBJ databases">
        <title>The Genome Sequence of Thecamonas trahens ATCC 50062.</title>
        <authorList>
            <consortium name="The Broad Institute Genome Sequencing Platform"/>
            <person name="Russ C."/>
            <person name="Cuomo C."/>
            <person name="Shea T."/>
            <person name="Young S.K."/>
            <person name="Zeng Q."/>
            <person name="Koehrsen M."/>
            <person name="Haas B."/>
            <person name="Borodovsky M."/>
            <person name="Guigo R."/>
            <person name="Alvarado L."/>
            <person name="Berlin A."/>
            <person name="Bochicchio J."/>
            <person name="Borenstein D."/>
            <person name="Chapman S."/>
            <person name="Chen Z."/>
            <person name="Freedman E."/>
            <person name="Gellesch M."/>
            <person name="Goldberg J."/>
            <person name="Griggs A."/>
            <person name="Gujja S."/>
            <person name="Heilman E."/>
            <person name="Heiman D."/>
            <person name="Hepburn T."/>
            <person name="Howarth C."/>
            <person name="Jen D."/>
            <person name="Larson L."/>
            <person name="Mehta T."/>
            <person name="Park D."/>
            <person name="Pearson M."/>
            <person name="Roberts A."/>
            <person name="Saif S."/>
            <person name="Shenoy N."/>
            <person name="Sisk P."/>
            <person name="Stolte C."/>
            <person name="Sykes S."/>
            <person name="Thomson T."/>
            <person name="Walk T."/>
            <person name="White J."/>
            <person name="Yandava C."/>
            <person name="Burger G."/>
            <person name="Gray M.W."/>
            <person name="Holland P.W.H."/>
            <person name="King N."/>
            <person name="Lang F.B.F."/>
            <person name="Roger A.J."/>
            <person name="Ruiz-Trillo I."/>
            <person name="Lander E."/>
            <person name="Nusbaum C."/>
        </authorList>
    </citation>
    <scope>NUCLEOTIDE SEQUENCE [LARGE SCALE GENOMIC DNA]</scope>
    <source>
        <strain evidence="6 7">ATCC 50062</strain>
    </source>
</reference>
<feature type="domain" description="EF-hand" evidence="5">
    <location>
        <begin position="65"/>
        <end position="100"/>
    </location>
</feature>
<keyword evidence="4" id="KW-0472">Membrane</keyword>
<proteinExistence type="predicted"/>
<name>A0A0L0D1W5_THETB</name>
<sequence length="220" mass="23723">MASKKIRRGDGVGPWALSKVFVVGGAVVVSAVAAGVVYWRRSMAMAEGREIANTFRAMKMRVARSIIADAEKAFDDADSDGNGELSRAELAAFLANHPEVVHALVRNGITTVLAFDEMDINRDGAISRHEFLSAVVPVVVFETTVHDIFSQYDVYANGGGKLSRDQFKSAIASMGTLEEIIKIAGHDVQASLFTELDKDGDGMLTPQEFVAVFANVVRTT</sequence>
<organism evidence="6 7">
    <name type="scientific">Thecamonas trahens ATCC 50062</name>
    <dbReference type="NCBI Taxonomy" id="461836"/>
    <lineage>
        <taxon>Eukaryota</taxon>
        <taxon>Apusozoa</taxon>
        <taxon>Apusomonadida</taxon>
        <taxon>Apusomonadidae</taxon>
        <taxon>Thecamonas</taxon>
    </lineage>
</organism>
<dbReference type="PROSITE" id="PS00018">
    <property type="entry name" value="EF_HAND_1"/>
    <property type="match status" value="3"/>
</dbReference>
<evidence type="ECO:0000256" key="2">
    <source>
        <dbReference type="ARBA" id="ARBA00022737"/>
    </source>
</evidence>
<feature type="transmembrane region" description="Helical" evidence="4">
    <location>
        <begin position="20"/>
        <end position="39"/>
    </location>
</feature>